<proteinExistence type="predicted"/>
<name>A0A5S3P7M1_9RHOB</name>
<dbReference type="InterPro" id="IPR038577">
    <property type="entry name" value="GT10-like_C_sf"/>
</dbReference>
<accession>A0A5S3P7M1</accession>
<evidence type="ECO:0000313" key="2">
    <source>
        <dbReference type="Proteomes" id="UP000309550"/>
    </source>
</evidence>
<dbReference type="EMBL" id="VANS01000009">
    <property type="protein sequence ID" value="TMM49388.1"/>
    <property type="molecule type" value="Genomic_DNA"/>
</dbReference>
<dbReference type="Proteomes" id="UP000309550">
    <property type="component" value="Unassembled WGS sequence"/>
</dbReference>
<reference evidence="1 2" key="1">
    <citation type="submission" date="2019-05" db="EMBL/GenBank/DDBJ databases">
        <title>Sulfitobacter sabulilitoris sp. nov., isolated from a marine sand.</title>
        <authorList>
            <person name="Yoon J.-H."/>
        </authorList>
    </citation>
    <scope>NUCLEOTIDE SEQUENCE [LARGE SCALE GENOMIC DNA]</scope>
    <source>
        <strain evidence="1 2">HSMS-29</strain>
    </source>
</reference>
<dbReference type="OrthoDB" id="5291101at2"/>
<keyword evidence="2" id="KW-1185">Reference proteome</keyword>
<protein>
    <submittedName>
        <fullName evidence="1">Uncharacterized protein</fullName>
    </submittedName>
</protein>
<dbReference type="SUPFAM" id="SSF53756">
    <property type="entry name" value="UDP-Glycosyltransferase/glycogen phosphorylase"/>
    <property type="match status" value="1"/>
</dbReference>
<dbReference type="RefSeq" id="WP_138663776.1">
    <property type="nucleotide sequence ID" value="NZ_VANS01000009.1"/>
</dbReference>
<dbReference type="Gene3D" id="3.40.50.11660">
    <property type="entry name" value="Glycosyl transferase family 10, C-terminal domain"/>
    <property type="match status" value="1"/>
</dbReference>
<evidence type="ECO:0000313" key="1">
    <source>
        <dbReference type="EMBL" id="TMM49388.1"/>
    </source>
</evidence>
<gene>
    <name evidence="1" type="ORF">FDT80_18280</name>
</gene>
<sequence>MSDTVCLVIPCPEAADELDRTLLSIVTQAGDFRVRVHVPHGAVTGAVARRLAAWQARLDDPQTPIQCRDIRFSHGRTPAAGLYAAIAQGIESISAGADTFMAWVREGDVFLPGALDHVAALGRQFTAQQVPWISGAAAQIRDHRLIAGVEVPTPTEVVAQGLCDGMCWPFLRQGGVFFRRGLWTVAKGAAVLTSDGFLEEWHLWQRFARHAKLVQSPRPLGAYGTVAQRLALHKRIQVRRGIDRTAPERQRELALRDLLGQGPLRRLVVADDAEGGRLRIVEQDISDRARRWFNSRFEAPLSLPEAIAPERVVHDGVWPAAAPPDRPSLASLTRTGEAPFTDLPGYRDLLHRASRDAAAMEADIDRMIPLGRRRATDPLGDPMWRANRIWAFDRDWQDRPATEWRGFRQIQALAQVPEGTGYVGYPWAGLIEAHVTSAPDLDRRRGAFRAFCAQLPDNGPRITICQHPGMMAHLDLFKIAGVTDVFWPHVTAQDRQAAALRGVRLHAFAQVAAMDAPERRTDGDRPVRLACSQARACLPLAADIGPGADCPERSRFALCPAGAGGNSLMLWQAIAAGAVPVILADAPGEGLPGDPELWQSAVVFCGASDQDLQTLTDRLATLEADPEQMQGLFLALDQLWLLYGPDALAHDIQILMAEHAGQAAAARSAPARIGHPPRIYYLGPRSARTPLGYAPFRRIAGGRIDEAPTPESADLILTGWNLDLAENAEALAAAVRANPSVKIAVISEEPLWDTVWSGGFADRDRQFDCGGTMQPYRALNHMNSRIFDFADIPYFLLTADHFAPRYVSMLAKYVHMRPRDMLEHWQDAPLPLAFVAECRTDPIFDVTFDDGRIQGLSHYRTAVAGQVRNPDALRLGQGWPGQGARRQALPDWHLDKLARLQGRTRFCGAYENTHQHSYVSEKIVDAFAVGAMPICYAGPGHRLHDLVLPEAMINTYGLPAAGAARRIEATVPDLAAAEAWLETAADLRARLGNATTVMEERRRVVDEVLAEIFTVL</sequence>
<dbReference type="AlphaFoldDB" id="A0A5S3P7M1"/>
<comment type="caution">
    <text evidence="1">The sequence shown here is derived from an EMBL/GenBank/DDBJ whole genome shotgun (WGS) entry which is preliminary data.</text>
</comment>
<organism evidence="1 2">
    <name type="scientific">Sulfitobacter sabulilitoris</name>
    <dbReference type="NCBI Taxonomy" id="2562655"/>
    <lineage>
        <taxon>Bacteria</taxon>
        <taxon>Pseudomonadati</taxon>
        <taxon>Pseudomonadota</taxon>
        <taxon>Alphaproteobacteria</taxon>
        <taxon>Rhodobacterales</taxon>
        <taxon>Roseobacteraceae</taxon>
        <taxon>Sulfitobacter</taxon>
    </lineage>
</organism>